<gene>
    <name evidence="1" type="ORF">SAMN05444921_14320</name>
</gene>
<evidence type="ECO:0000313" key="2">
    <source>
        <dbReference type="Proteomes" id="UP000199063"/>
    </source>
</evidence>
<dbReference type="EMBL" id="FNHI01000043">
    <property type="protein sequence ID" value="SDN80783.1"/>
    <property type="molecule type" value="Genomic_DNA"/>
</dbReference>
<accession>A0A1H0EEL0</accession>
<proteinExistence type="predicted"/>
<keyword evidence="2" id="KW-1185">Reference proteome</keyword>
<evidence type="ECO:0000313" key="1">
    <source>
        <dbReference type="EMBL" id="SDN80783.1"/>
    </source>
</evidence>
<dbReference type="AlphaFoldDB" id="A0A1H0EEL0"/>
<protein>
    <submittedName>
        <fullName evidence="1">Uncharacterized protein</fullName>
    </submittedName>
</protein>
<organism evidence="1 2">
    <name type="scientific">Streptomyces wuyuanensis</name>
    <dbReference type="NCBI Taxonomy" id="1196353"/>
    <lineage>
        <taxon>Bacteria</taxon>
        <taxon>Bacillati</taxon>
        <taxon>Actinomycetota</taxon>
        <taxon>Actinomycetes</taxon>
        <taxon>Kitasatosporales</taxon>
        <taxon>Streptomycetaceae</taxon>
        <taxon>Streptomyces</taxon>
    </lineage>
</organism>
<reference evidence="2" key="1">
    <citation type="submission" date="2016-10" db="EMBL/GenBank/DDBJ databases">
        <authorList>
            <person name="Varghese N."/>
            <person name="Submissions S."/>
        </authorList>
    </citation>
    <scope>NUCLEOTIDE SEQUENCE [LARGE SCALE GENOMIC DNA]</scope>
    <source>
        <strain evidence="2">CGMCC 4.7042</strain>
    </source>
</reference>
<name>A0A1H0EEL0_9ACTN</name>
<dbReference type="Proteomes" id="UP000199063">
    <property type="component" value="Unassembled WGS sequence"/>
</dbReference>
<sequence>MLPVSLLTFVFDTLALASSVIGWTSPSYEETCA</sequence>